<keyword evidence="12" id="KW-0963">Cytoplasm</keyword>
<sequence>MAQGAILVVGSLNMDQVVRVTRMPVVGETLLGAGSLKLVPGGKGANQAVAMARLGGQVAMAGRVGRDPFGERLLDALETERIDASLIVADQDEASGVAFIFLSPDGDNSIIVAAGANMQVGEDEEQFARILAVLRQASALVLQLEIPIETVKRLTKAAAEIGIPVILNLAPAQSLPRATLSEVSVLILNETEASILSGQRVESVEDARIVAAVLQGYGIKTVVITLGAHGALLVTIDDAGKMHNIYQAAPRVSVVDTTAAGDCFVGALTVALTEGQPPEDALRFAVHASALKVTKFGAQSGLPMREEVLASYHS</sequence>
<comment type="activity regulation">
    <text evidence="12">Activated by a monovalent cation that binds near, but not in, the active site. The most likely occupant of the site in vivo is potassium. Ion binding induces a conformational change that may alter substrate affinity.</text>
</comment>
<dbReference type="AlphaFoldDB" id="A0A8J3IB07"/>
<comment type="function">
    <text evidence="12">Catalyzes the phosphorylation of ribose at O-5 in a reaction requiring ATP and magnesium. The resulting D-ribose-5-phosphate can then be used either for sythesis of nucleotides, histidine, and tryptophan, or as a component of the pentose phosphate pathway.</text>
</comment>
<evidence type="ECO:0000256" key="12">
    <source>
        <dbReference type="HAMAP-Rule" id="MF_01987"/>
    </source>
</evidence>
<feature type="domain" description="Carbohydrate kinase PfkB" evidence="13">
    <location>
        <begin position="6"/>
        <end position="303"/>
    </location>
</feature>
<feature type="binding site" evidence="12">
    <location>
        <position position="189"/>
    </location>
    <ligand>
        <name>ATP</name>
        <dbReference type="ChEBI" id="CHEBI:30616"/>
    </ligand>
</feature>
<keyword evidence="11 12" id="KW-0119">Carbohydrate metabolism</keyword>
<dbReference type="Pfam" id="PF00294">
    <property type="entry name" value="PfkB"/>
    <property type="match status" value="1"/>
</dbReference>
<accession>A0A8J3IB07</accession>
<dbReference type="InterPro" id="IPR029056">
    <property type="entry name" value="Ribokinase-like"/>
</dbReference>
<reference evidence="14" key="1">
    <citation type="submission" date="2020-10" db="EMBL/GenBank/DDBJ databases">
        <title>Taxonomic study of unclassified bacteria belonging to the class Ktedonobacteria.</title>
        <authorList>
            <person name="Yabe S."/>
            <person name="Wang C.M."/>
            <person name="Zheng Y."/>
            <person name="Sakai Y."/>
            <person name="Cavaletti L."/>
            <person name="Monciardini P."/>
            <person name="Donadio S."/>
        </authorList>
    </citation>
    <scope>NUCLEOTIDE SEQUENCE</scope>
    <source>
        <strain evidence="14">ID150040</strain>
    </source>
</reference>
<feature type="binding site" evidence="12">
    <location>
        <position position="262"/>
    </location>
    <ligand>
        <name>substrate</name>
    </ligand>
</feature>
<dbReference type="EC" id="2.7.1.15" evidence="2 12"/>
<proteinExistence type="inferred from homology"/>
<dbReference type="RefSeq" id="WP_220202972.1">
    <property type="nucleotide sequence ID" value="NZ_BNJK01000001.1"/>
</dbReference>
<comment type="similarity">
    <text evidence="12">Belongs to the carbohydrate kinase PfkB family. Ribokinase subfamily.</text>
</comment>
<dbReference type="PROSITE" id="PS00584">
    <property type="entry name" value="PFKB_KINASES_2"/>
    <property type="match status" value="1"/>
</dbReference>
<comment type="caution">
    <text evidence="14">The sequence shown here is derived from an EMBL/GenBank/DDBJ whole genome shotgun (WGS) entry which is preliminary data.</text>
</comment>
<evidence type="ECO:0000256" key="3">
    <source>
        <dbReference type="ARBA" id="ARBA00016943"/>
    </source>
</evidence>
<protein>
    <recommendedName>
        <fullName evidence="3 12">Ribokinase</fullName>
        <shortName evidence="12">RK</shortName>
        <ecNumber evidence="2 12">2.7.1.15</ecNumber>
    </recommendedName>
</protein>
<feature type="active site" description="Proton acceptor" evidence="12">
    <location>
        <position position="262"/>
    </location>
</feature>
<dbReference type="Proteomes" id="UP000597444">
    <property type="component" value="Unassembled WGS sequence"/>
</dbReference>
<evidence type="ECO:0000256" key="5">
    <source>
        <dbReference type="ARBA" id="ARBA00022723"/>
    </source>
</evidence>
<dbReference type="InterPro" id="IPR002139">
    <property type="entry name" value="Ribo/fructo_kinase"/>
</dbReference>
<name>A0A8J3IB07_9CHLR</name>
<evidence type="ECO:0000256" key="10">
    <source>
        <dbReference type="ARBA" id="ARBA00022958"/>
    </source>
</evidence>
<feature type="binding site" evidence="12">
    <location>
        <position position="295"/>
    </location>
    <ligand>
        <name>K(+)</name>
        <dbReference type="ChEBI" id="CHEBI:29103"/>
    </ligand>
</feature>
<evidence type="ECO:0000256" key="1">
    <source>
        <dbReference type="ARBA" id="ARBA00005380"/>
    </source>
</evidence>
<keyword evidence="5 12" id="KW-0479">Metal-binding</keyword>
<feature type="binding site" evidence="12">
    <location>
        <position position="258"/>
    </location>
    <ligand>
        <name>K(+)</name>
        <dbReference type="ChEBI" id="CHEBI:29103"/>
    </ligand>
</feature>
<feature type="binding site" evidence="12">
    <location>
        <position position="297"/>
    </location>
    <ligand>
        <name>K(+)</name>
        <dbReference type="ChEBI" id="CHEBI:29103"/>
    </ligand>
</feature>
<comment type="subunit">
    <text evidence="12">Homodimer.</text>
</comment>
<feature type="binding site" evidence="12">
    <location>
        <position position="145"/>
    </location>
    <ligand>
        <name>substrate</name>
    </ligand>
</feature>
<dbReference type="InterPro" id="IPR011877">
    <property type="entry name" value="Ribokinase"/>
</dbReference>
<keyword evidence="6 12" id="KW-0547">Nucleotide-binding</keyword>
<evidence type="ECO:0000313" key="15">
    <source>
        <dbReference type="Proteomes" id="UP000597444"/>
    </source>
</evidence>
<dbReference type="GO" id="GO:0005524">
    <property type="term" value="F:ATP binding"/>
    <property type="evidence" value="ECO:0007669"/>
    <property type="project" value="UniProtKB-UniRule"/>
</dbReference>
<dbReference type="NCBIfam" id="TIGR02152">
    <property type="entry name" value="D_ribokin_bact"/>
    <property type="match status" value="1"/>
</dbReference>
<dbReference type="PROSITE" id="PS00583">
    <property type="entry name" value="PFKB_KINASES_1"/>
    <property type="match status" value="1"/>
</dbReference>
<feature type="binding site" evidence="12">
    <location>
        <begin position="261"/>
        <end position="262"/>
    </location>
    <ligand>
        <name>ATP</name>
        <dbReference type="ChEBI" id="CHEBI:30616"/>
    </ligand>
</feature>
<evidence type="ECO:0000256" key="2">
    <source>
        <dbReference type="ARBA" id="ARBA00012035"/>
    </source>
</evidence>
<comment type="subcellular location">
    <subcellularLocation>
        <location evidence="12">Cytoplasm</location>
    </subcellularLocation>
</comment>
<keyword evidence="8 12" id="KW-0067">ATP-binding</keyword>
<dbReference type="UniPathway" id="UPA00916">
    <property type="reaction ID" value="UER00889"/>
</dbReference>
<keyword evidence="10 12" id="KW-0630">Potassium</keyword>
<dbReference type="GO" id="GO:0046872">
    <property type="term" value="F:metal ion binding"/>
    <property type="evidence" value="ECO:0007669"/>
    <property type="project" value="UniProtKB-KW"/>
</dbReference>
<dbReference type="HAMAP" id="MF_01987">
    <property type="entry name" value="Ribokinase"/>
    <property type="match status" value="1"/>
</dbReference>
<evidence type="ECO:0000256" key="8">
    <source>
        <dbReference type="ARBA" id="ARBA00022840"/>
    </source>
</evidence>
<comment type="cofactor">
    <cofactor evidence="12">
        <name>Mg(2+)</name>
        <dbReference type="ChEBI" id="CHEBI:18420"/>
    </cofactor>
    <text evidence="12">Requires a divalent cation, most likely magnesium in vivo, as an electrophilic catalyst to aid phosphoryl group transfer. It is the chelate of the metal and the nucleotide that is the actual substrate.</text>
</comment>
<evidence type="ECO:0000256" key="4">
    <source>
        <dbReference type="ARBA" id="ARBA00022679"/>
    </source>
</evidence>
<evidence type="ECO:0000256" key="6">
    <source>
        <dbReference type="ARBA" id="ARBA00022741"/>
    </source>
</evidence>
<evidence type="ECO:0000259" key="13">
    <source>
        <dbReference type="Pfam" id="PF00294"/>
    </source>
</evidence>
<keyword evidence="4 12" id="KW-0808">Transferase</keyword>
<dbReference type="PRINTS" id="PR00990">
    <property type="entry name" value="RIBOKINASE"/>
</dbReference>
<dbReference type="Gene3D" id="3.40.1190.20">
    <property type="match status" value="1"/>
</dbReference>
<dbReference type="CDD" id="cd01174">
    <property type="entry name" value="ribokinase"/>
    <property type="match status" value="1"/>
</dbReference>
<evidence type="ECO:0000256" key="7">
    <source>
        <dbReference type="ARBA" id="ARBA00022777"/>
    </source>
</evidence>
<keyword evidence="15" id="KW-1185">Reference proteome</keyword>
<feature type="binding site" evidence="12">
    <location>
        <position position="292"/>
    </location>
    <ligand>
        <name>K(+)</name>
        <dbReference type="ChEBI" id="CHEBI:29103"/>
    </ligand>
</feature>
<feature type="binding site" evidence="12">
    <location>
        <begin position="225"/>
        <end position="230"/>
    </location>
    <ligand>
        <name>ATP</name>
        <dbReference type="ChEBI" id="CHEBI:30616"/>
    </ligand>
</feature>
<evidence type="ECO:0000256" key="9">
    <source>
        <dbReference type="ARBA" id="ARBA00022842"/>
    </source>
</evidence>
<dbReference type="GO" id="GO:0019303">
    <property type="term" value="P:D-ribose catabolic process"/>
    <property type="evidence" value="ECO:0007669"/>
    <property type="project" value="UniProtKB-UniRule"/>
</dbReference>
<evidence type="ECO:0000313" key="14">
    <source>
        <dbReference type="EMBL" id="GHO92114.1"/>
    </source>
</evidence>
<dbReference type="PANTHER" id="PTHR10584:SF166">
    <property type="entry name" value="RIBOKINASE"/>
    <property type="match status" value="1"/>
</dbReference>
<keyword evidence="7 12" id="KW-0418">Kinase</keyword>
<comment type="pathway">
    <text evidence="12">Carbohydrate metabolism; D-ribose degradation; D-ribose 5-phosphate from beta-D-ribopyranose: step 2/2.</text>
</comment>
<feature type="binding site" evidence="12">
    <location>
        <position position="256"/>
    </location>
    <ligand>
        <name>K(+)</name>
        <dbReference type="ChEBI" id="CHEBI:29103"/>
    </ligand>
</feature>
<feature type="binding site" evidence="12">
    <location>
        <begin position="42"/>
        <end position="46"/>
    </location>
    <ligand>
        <name>substrate</name>
    </ligand>
</feature>
<dbReference type="InterPro" id="IPR011611">
    <property type="entry name" value="PfkB_dom"/>
</dbReference>
<dbReference type="GO" id="GO:0005829">
    <property type="term" value="C:cytosol"/>
    <property type="evidence" value="ECO:0007669"/>
    <property type="project" value="TreeGrafter"/>
</dbReference>
<gene>
    <name evidence="12 14" type="primary">rbsK</name>
    <name evidence="14" type="ORF">KSF_021620</name>
</gene>
<dbReference type="GO" id="GO:0004747">
    <property type="term" value="F:ribokinase activity"/>
    <property type="evidence" value="ECO:0007669"/>
    <property type="project" value="UniProtKB-UniRule"/>
</dbReference>
<dbReference type="PANTHER" id="PTHR10584">
    <property type="entry name" value="SUGAR KINASE"/>
    <property type="match status" value="1"/>
</dbReference>
<comment type="similarity">
    <text evidence="1">Belongs to the carbohydrate kinase pfkB family.</text>
</comment>
<keyword evidence="9 12" id="KW-0460">Magnesium</keyword>
<evidence type="ECO:0000256" key="11">
    <source>
        <dbReference type="ARBA" id="ARBA00023277"/>
    </source>
</evidence>
<comment type="catalytic activity">
    <reaction evidence="12">
        <text>D-ribose + ATP = D-ribose 5-phosphate + ADP + H(+)</text>
        <dbReference type="Rhea" id="RHEA:13697"/>
        <dbReference type="ChEBI" id="CHEBI:15378"/>
        <dbReference type="ChEBI" id="CHEBI:30616"/>
        <dbReference type="ChEBI" id="CHEBI:47013"/>
        <dbReference type="ChEBI" id="CHEBI:78346"/>
        <dbReference type="ChEBI" id="CHEBI:456216"/>
        <dbReference type="EC" id="2.7.1.15"/>
    </reaction>
</comment>
<feature type="binding site" evidence="12">
    <location>
        <begin position="13"/>
        <end position="15"/>
    </location>
    <ligand>
        <name>substrate</name>
    </ligand>
</feature>
<organism evidence="14 15">
    <name type="scientific">Reticulibacter mediterranei</name>
    <dbReference type="NCBI Taxonomy" id="2778369"/>
    <lineage>
        <taxon>Bacteria</taxon>
        <taxon>Bacillati</taxon>
        <taxon>Chloroflexota</taxon>
        <taxon>Ktedonobacteria</taxon>
        <taxon>Ktedonobacterales</taxon>
        <taxon>Reticulibacteraceae</taxon>
        <taxon>Reticulibacter</taxon>
    </lineage>
</organism>
<comment type="caution">
    <text evidence="12">Lacks conserved residue(s) required for the propagation of feature annotation.</text>
</comment>
<dbReference type="SUPFAM" id="SSF53613">
    <property type="entry name" value="Ribokinase-like"/>
    <property type="match status" value="1"/>
</dbReference>
<dbReference type="InterPro" id="IPR002173">
    <property type="entry name" value="Carboh/pur_kinase_PfkB_CS"/>
</dbReference>
<dbReference type="EMBL" id="BNJK01000001">
    <property type="protein sequence ID" value="GHO92114.1"/>
    <property type="molecule type" value="Genomic_DNA"/>
</dbReference>